<dbReference type="EMBL" id="JANEYF010004981">
    <property type="protein sequence ID" value="KAJ8929497.1"/>
    <property type="molecule type" value="Genomic_DNA"/>
</dbReference>
<feature type="region of interest" description="Disordered" evidence="3">
    <location>
        <begin position="33"/>
        <end position="70"/>
    </location>
</feature>
<keyword evidence="1" id="KW-0863">Zinc-finger</keyword>
<dbReference type="InterPro" id="IPR001878">
    <property type="entry name" value="Znf_CCHC"/>
</dbReference>
<name>A0AAV8WTC8_9CUCU</name>
<dbReference type="PANTHER" id="PTHR37984">
    <property type="entry name" value="PROTEIN CBG26694"/>
    <property type="match status" value="1"/>
</dbReference>
<evidence type="ECO:0000259" key="4">
    <source>
        <dbReference type="PROSITE" id="PS50158"/>
    </source>
</evidence>
<organism evidence="5 6">
    <name type="scientific">Rhamnusium bicolor</name>
    <dbReference type="NCBI Taxonomy" id="1586634"/>
    <lineage>
        <taxon>Eukaryota</taxon>
        <taxon>Metazoa</taxon>
        <taxon>Ecdysozoa</taxon>
        <taxon>Arthropoda</taxon>
        <taxon>Hexapoda</taxon>
        <taxon>Insecta</taxon>
        <taxon>Pterygota</taxon>
        <taxon>Neoptera</taxon>
        <taxon>Endopterygota</taxon>
        <taxon>Coleoptera</taxon>
        <taxon>Polyphaga</taxon>
        <taxon>Cucujiformia</taxon>
        <taxon>Chrysomeloidea</taxon>
        <taxon>Cerambycidae</taxon>
        <taxon>Lepturinae</taxon>
        <taxon>Rhagiini</taxon>
        <taxon>Rhamnusium</taxon>
    </lineage>
</organism>
<dbReference type="SMART" id="SM00343">
    <property type="entry name" value="ZnF_C2HC"/>
    <property type="match status" value="2"/>
</dbReference>
<dbReference type="GO" id="GO:0003676">
    <property type="term" value="F:nucleic acid binding"/>
    <property type="evidence" value="ECO:0007669"/>
    <property type="project" value="InterPro"/>
</dbReference>
<dbReference type="PROSITE" id="PS50158">
    <property type="entry name" value="ZF_CCHC"/>
    <property type="match status" value="1"/>
</dbReference>
<protein>
    <recommendedName>
        <fullName evidence="4">CCHC-type domain-containing protein</fullName>
    </recommendedName>
</protein>
<feature type="domain" description="CCHC-type" evidence="4">
    <location>
        <begin position="266"/>
        <end position="281"/>
    </location>
</feature>
<evidence type="ECO:0000313" key="6">
    <source>
        <dbReference type="Proteomes" id="UP001162156"/>
    </source>
</evidence>
<feature type="compositionally biased region" description="Basic and acidic residues" evidence="3">
    <location>
        <begin position="48"/>
        <end position="70"/>
    </location>
</feature>
<dbReference type="GO" id="GO:0008270">
    <property type="term" value="F:zinc ion binding"/>
    <property type="evidence" value="ECO:0007669"/>
    <property type="project" value="UniProtKB-KW"/>
</dbReference>
<evidence type="ECO:0000256" key="2">
    <source>
        <dbReference type="SAM" id="Coils"/>
    </source>
</evidence>
<evidence type="ECO:0000256" key="1">
    <source>
        <dbReference type="PROSITE-ProRule" id="PRU00047"/>
    </source>
</evidence>
<comment type="caution">
    <text evidence="5">The sequence shown here is derived from an EMBL/GenBank/DDBJ whole genome shotgun (WGS) entry which is preliminary data.</text>
</comment>
<dbReference type="SUPFAM" id="SSF57756">
    <property type="entry name" value="Retrovirus zinc finger-like domains"/>
    <property type="match status" value="1"/>
</dbReference>
<keyword evidence="1" id="KW-0479">Metal-binding</keyword>
<dbReference type="InterPro" id="IPR050951">
    <property type="entry name" value="Retrovirus_Pol_polyprotein"/>
</dbReference>
<dbReference type="Gene3D" id="4.10.60.10">
    <property type="entry name" value="Zinc finger, CCHC-type"/>
    <property type="match status" value="1"/>
</dbReference>
<dbReference type="PANTHER" id="PTHR37984:SF13">
    <property type="entry name" value="RIBONUCLEASE H"/>
    <property type="match status" value="1"/>
</dbReference>
<keyword evidence="1" id="KW-0862">Zinc</keyword>
<keyword evidence="2" id="KW-0175">Coiled coil</keyword>
<dbReference type="AlphaFoldDB" id="A0AAV8WTC8"/>
<keyword evidence="6" id="KW-1185">Reference proteome</keyword>
<dbReference type="Proteomes" id="UP001162156">
    <property type="component" value="Unassembled WGS sequence"/>
</dbReference>
<proteinExistence type="predicted"/>
<evidence type="ECO:0000313" key="5">
    <source>
        <dbReference type="EMBL" id="KAJ8929497.1"/>
    </source>
</evidence>
<feature type="coiled-coil region" evidence="2">
    <location>
        <begin position="5"/>
        <end position="32"/>
    </location>
</feature>
<gene>
    <name evidence="5" type="ORF">NQ314_017812</name>
</gene>
<reference evidence="5" key="1">
    <citation type="journal article" date="2023" name="Insect Mol. Biol.">
        <title>Genome sequencing provides insights into the evolution of gene families encoding plant cell wall-degrading enzymes in longhorned beetles.</title>
        <authorList>
            <person name="Shin N.R."/>
            <person name="Okamura Y."/>
            <person name="Kirsch R."/>
            <person name="Pauchet Y."/>
        </authorList>
    </citation>
    <scope>NUCLEOTIDE SEQUENCE</scope>
    <source>
        <strain evidence="5">RBIC_L_NR</strain>
    </source>
</reference>
<evidence type="ECO:0000256" key="3">
    <source>
        <dbReference type="SAM" id="MobiDB-lite"/>
    </source>
</evidence>
<sequence>MSRKKLLSEKEILELTNNISDLDEEMEELFIDSGSEYFQSTPDTSSDDNMRPSISKEAEKQRKRDLDRKKMKINDTERNESWTEVYVYVVDVEADSTLKDVLAPELLSSQTYEILKDKLIEHYSPKRLQIAERYKFWIAVQDFGAFLQETWRDKFVCRIRSQVIKRKLLSIDKLTFDMTYTEALSMELAEGQVRSMNIDNYVTSTSGNIDKILIKKQKKSVKSASNSKGQSHESSQKSGQKSGKLCYRCDVRRHYPEMCPAKHCECFKCKRKGHTSRVCRKDRVNSLDEQDVSDSLSSDACSVDDLVLGFLSSIQDTHNEKPVQVNLKLEGRCIKFEIDSGACRTVMHIRDYQKYYLP</sequence>
<dbReference type="InterPro" id="IPR036875">
    <property type="entry name" value="Znf_CCHC_sf"/>
</dbReference>
<accession>A0AAV8WTC8</accession>